<evidence type="ECO:0000256" key="4">
    <source>
        <dbReference type="ARBA" id="ARBA00011503"/>
    </source>
</evidence>
<evidence type="ECO:0000256" key="5">
    <source>
        <dbReference type="ARBA" id="ARBA00019087"/>
    </source>
</evidence>
<name>A0ABY0YJZ1_9PSED</name>
<comment type="caution">
    <text evidence="14">The sequence shown here is derived from an EMBL/GenBank/DDBJ whole genome shotgun (WGS) entry which is preliminary data.</text>
</comment>
<dbReference type="InterPro" id="IPR037143">
    <property type="entry name" value="4-PPantetheinyl_Trfase_dom_sf"/>
</dbReference>
<evidence type="ECO:0000256" key="6">
    <source>
        <dbReference type="ARBA" id="ARBA00022679"/>
    </source>
</evidence>
<protein>
    <recommendedName>
        <fullName evidence="5">Enterobactin synthase component D</fullName>
    </recommendedName>
    <alternativeName>
        <fullName evidence="8">4'-phosphopantetheinyl transferase EntD</fullName>
    </alternativeName>
    <alternativeName>
        <fullName evidence="9">Enterochelin synthase D</fullName>
    </alternativeName>
</protein>
<comment type="similarity">
    <text evidence="3">Belongs to the P-Pant transferase superfamily. EntD family.</text>
</comment>
<evidence type="ECO:0000256" key="11">
    <source>
        <dbReference type="ARBA" id="ARBA00049191"/>
    </source>
</evidence>
<evidence type="ECO:0000256" key="2">
    <source>
        <dbReference type="ARBA" id="ARBA00004993"/>
    </source>
</evidence>
<gene>
    <name evidence="14" type="ORF">SAMN04490188_1017</name>
</gene>
<evidence type="ECO:0000256" key="7">
    <source>
        <dbReference type="ARBA" id="ARBA00023191"/>
    </source>
</evidence>
<feature type="domain" description="4'-phosphopantetheinyl transferase" evidence="12">
    <location>
        <begin position="178"/>
        <end position="275"/>
    </location>
</feature>
<evidence type="ECO:0000259" key="13">
    <source>
        <dbReference type="Pfam" id="PF17837"/>
    </source>
</evidence>
<feature type="domain" description="4'-phosphopantetheinyl transferase N-terminal" evidence="13">
    <location>
        <begin position="107"/>
        <end position="171"/>
    </location>
</feature>
<evidence type="ECO:0000313" key="15">
    <source>
        <dbReference type="Proteomes" id="UP000183915"/>
    </source>
</evidence>
<evidence type="ECO:0000256" key="10">
    <source>
        <dbReference type="ARBA" id="ARBA00049176"/>
    </source>
</evidence>
<dbReference type="Pfam" id="PF17837">
    <property type="entry name" value="4PPT_N"/>
    <property type="match status" value="1"/>
</dbReference>
<dbReference type="PANTHER" id="PTHR38096">
    <property type="entry name" value="ENTEROBACTIN SYNTHASE COMPONENT D"/>
    <property type="match status" value="1"/>
</dbReference>
<dbReference type="InterPro" id="IPR003542">
    <property type="entry name" value="Enbac_synth_compD-like"/>
</dbReference>
<keyword evidence="6" id="KW-0808">Transferase</keyword>
<dbReference type="Gene3D" id="3.90.470.20">
    <property type="entry name" value="4'-phosphopantetheinyl transferase domain"/>
    <property type="match status" value="1"/>
</dbReference>
<keyword evidence="15" id="KW-1185">Reference proteome</keyword>
<dbReference type="Pfam" id="PF01648">
    <property type="entry name" value="ACPS"/>
    <property type="match status" value="1"/>
</dbReference>
<organism evidence="14 15">
    <name type="scientific">Pseudomonas kilonensis</name>
    <dbReference type="NCBI Taxonomy" id="132476"/>
    <lineage>
        <taxon>Bacteria</taxon>
        <taxon>Pseudomonadati</taxon>
        <taxon>Pseudomonadota</taxon>
        <taxon>Gammaproteobacteria</taxon>
        <taxon>Pseudomonadales</taxon>
        <taxon>Pseudomonadaceae</taxon>
        <taxon>Pseudomonas</taxon>
    </lineage>
</organism>
<dbReference type="InterPro" id="IPR041354">
    <property type="entry name" value="4PPT_N"/>
</dbReference>
<accession>A0ABY0YJZ1</accession>
<comment type="subunit">
    <text evidence="4">EntB, EntD, EntE, and EntF form a multienzyme complex called enterobactin synthase.</text>
</comment>
<evidence type="ECO:0000313" key="14">
    <source>
        <dbReference type="EMBL" id="SED64920.1"/>
    </source>
</evidence>
<dbReference type="InterPro" id="IPR008278">
    <property type="entry name" value="4-PPantetheinyl_Trfase_dom"/>
</dbReference>
<evidence type="ECO:0000256" key="8">
    <source>
        <dbReference type="ARBA" id="ARBA00029894"/>
    </source>
</evidence>
<keyword evidence="7" id="KW-0259">Enterobactin biosynthesis</keyword>
<dbReference type="EMBL" id="FNTT01000002">
    <property type="protein sequence ID" value="SED64920.1"/>
    <property type="molecule type" value="Genomic_DNA"/>
</dbReference>
<comment type="function">
    <text evidence="1">Involved in the biosynthesis of the siderophore enterobactin (enterochelin), which is a macrocyclic trimeric lactone of N-(2,3-dihydroxybenzoyl)-serine. The serine trilactone serves as a scaffolding for the three catechol functionalities that provide hexadentate coordination for the tightly ligated iron(2+) atoms. Plays an essential role in the assembly of the enterobactin by catalyzing the transfer of the 4'-phosphopantetheine (Ppant) moiety from coenzyme A to the apo-domains of both EntB (ArCP domain) and EntF (PCP domain) to yield their holo-forms which make them competent for the activation of 2,3-dihydroxybenzoate (DHB) and L-serine, respectively.</text>
</comment>
<proteinExistence type="inferred from homology"/>
<comment type="catalytic activity">
    <reaction evidence="11">
        <text>apo-[peptidyl-carrier protein] + CoA = holo-[peptidyl-carrier protein] + adenosine 3',5'-bisphosphate + H(+)</text>
        <dbReference type="Rhea" id="RHEA:46228"/>
        <dbReference type="Rhea" id="RHEA-COMP:11479"/>
        <dbReference type="Rhea" id="RHEA-COMP:11480"/>
        <dbReference type="ChEBI" id="CHEBI:15378"/>
        <dbReference type="ChEBI" id="CHEBI:29999"/>
        <dbReference type="ChEBI" id="CHEBI:57287"/>
        <dbReference type="ChEBI" id="CHEBI:58343"/>
        <dbReference type="ChEBI" id="CHEBI:64479"/>
    </reaction>
</comment>
<evidence type="ECO:0000256" key="1">
    <source>
        <dbReference type="ARBA" id="ARBA00003937"/>
    </source>
</evidence>
<evidence type="ECO:0000259" key="12">
    <source>
        <dbReference type="Pfam" id="PF01648"/>
    </source>
</evidence>
<evidence type="ECO:0000256" key="9">
    <source>
        <dbReference type="ARBA" id="ARBA00031996"/>
    </source>
</evidence>
<dbReference type="SUPFAM" id="SSF56214">
    <property type="entry name" value="4'-phosphopantetheinyl transferase"/>
    <property type="match status" value="1"/>
</dbReference>
<reference evidence="14 15" key="1">
    <citation type="submission" date="2016-10" db="EMBL/GenBank/DDBJ databases">
        <authorList>
            <person name="Varghese N."/>
            <person name="Submissions S."/>
        </authorList>
    </citation>
    <scope>NUCLEOTIDE SEQUENCE [LARGE SCALE GENOMIC DNA]</scope>
    <source>
        <strain evidence="14 15">BS3780</strain>
    </source>
</reference>
<dbReference type="PANTHER" id="PTHR38096:SF1">
    <property type="entry name" value="ENTEROBACTIN SYNTHASE COMPONENT D"/>
    <property type="match status" value="1"/>
</dbReference>
<evidence type="ECO:0000256" key="3">
    <source>
        <dbReference type="ARBA" id="ARBA00008342"/>
    </source>
</evidence>
<dbReference type="Proteomes" id="UP000183915">
    <property type="component" value="Unassembled WGS sequence"/>
</dbReference>
<dbReference type="PRINTS" id="PR01399">
    <property type="entry name" value="ENTSNTHTASED"/>
</dbReference>
<sequence length="295" mass="32448">MLATQATRFLEDHIAFIAGKPCSHSKLPRHKSRLLLPTHAPHYPASGQPGKMPGMNTLPTLPACCSPLDEHWLLPDALPDTVLLSTRFDPLLLVNADFSSSAIEPPASIQRSVAKRQAEFLAGRICARAALQRLDGQACVPAIGEDRAPVWPAHVSGSITHSTGRAAAIVAKKDHWQGLGMDVENLLDPERAERLAGEILTSPELQRMTRLTHDDRALLVTLTFSVKESLFKALYPIVRQRFYFEHAEVLDWTPDGQVRLRLLTDLSAEWCHGSELQAQFGVKDGQLLSLVGIKA</sequence>
<comment type="catalytic activity">
    <reaction evidence="10">
        <text>apo-[aryl-carrier protein] + CoA = holo-[aryl-carrier protein] + adenosine 3',5'-bisphosphate + H(+)</text>
        <dbReference type="Rhea" id="RHEA:48404"/>
        <dbReference type="Rhea" id="RHEA-COMP:15903"/>
        <dbReference type="Rhea" id="RHEA-COMP:17557"/>
        <dbReference type="ChEBI" id="CHEBI:15378"/>
        <dbReference type="ChEBI" id="CHEBI:29999"/>
        <dbReference type="ChEBI" id="CHEBI:57287"/>
        <dbReference type="ChEBI" id="CHEBI:58343"/>
        <dbReference type="ChEBI" id="CHEBI:64479"/>
    </reaction>
</comment>
<comment type="pathway">
    <text evidence="2">Siderophore biosynthesis; enterobactin biosynthesis.</text>
</comment>